<dbReference type="InterPro" id="IPR036426">
    <property type="entry name" value="Bulb-type_lectin_dom_sf"/>
</dbReference>
<feature type="domain" description="Bulb-type lectin" evidence="2">
    <location>
        <begin position="204"/>
        <end position="314"/>
    </location>
</feature>
<dbReference type="EMBL" id="WQLB01000005">
    <property type="protein sequence ID" value="MVN86229.1"/>
    <property type="molecule type" value="Genomic_DNA"/>
</dbReference>
<dbReference type="RefSeq" id="WP_157458285.1">
    <property type="nucleotide sequence ID" value="NZ_WQLB01000005.1"/>
</dbReference>
<organism evidence="3 4">
    <name type="scientific">Deinococcus arboris</name>
    <dbReference type="NCBI Taxonomy" id="2682977"/>
    <lineage>
        <taxon>Bacteria</taxon>
        <taxon>Thermotogati</taxon>
        <taxon>Deinococcota</taxon>
        <taxon>Deinococci</taxon>
        <taxon>Deinococcales</taxon>
        <taxon>Deinococcaceae</taxon>
        <taxon>Deinococcus</taxon>
    </lineage>
</organism>
<dbReference type="SMART" id="SM00108">
    <property type="entry name" value="B_lectin"/>
    <property type="match status" value="2"/>
</dbReference>
<feature type="region of interest" description="Disordered" evidence="1">
    <location>
        <begin position="310"/>
        <end position="334"/>
    </location>
</feature>
<dbReference type="SUPFAM" id="SSF51110">
    <property type="entry name" value="alpha-D-mannose-specific plant lectins"/>
    <property type="match status" value="2"/>
</dbReference>
<dbReference type="InterPro" id="IPR001480">
    <property type="entry name" value="Bulb-type_lectin_dom"/>
</dbReference>
<proteinExistence type="predicted"/>
<dbReference type="Proteomes" id="UP000483286">
    <property type="component" value="Unassembled WGS sequence"/>
</dbReference>
<reference evidence="3 4" key="1">
    <citation type="submission" date="2019-12" db="EMBL/GenBank/DDBJ databases">
        <title>Deinococcus sp. HMF7620 Genome sequencing and assembly.</title>
        <authorList>
            <person name="Kang H."/>
            <person name="Kim H."/>
            <person name="Joh K."/>
        </authorList>
    </citation>
    <scope>NUCLEOTIDE SEQUENCE [LARGE SCALE GENOMIC DNA]</scope>
    <source>
        <strain evidence="3 4">HMF7620</strain>
    </source>
</reference>
<feature type="compositionally biased region" description="Pro residues" evidence="1">
    <location>
        <begin position="316"/>
        <end position="325"/>
    </location>
</feature>
<dbReference type="InterPro" id="IPR038765">
    <property type="entry name" value="Papain-like_cys_pep_sf"/>
</dbReference>
<accession>A0A7C9HQK1</accession>
<dbReference type="Gene3D" id="3.90.1720.10">
    <property type="entry name" value="endopeptidase domain like (from Nostoc punctiforme)"/>
    <property type="match status" value="1"/>
</dbReference>
<evidence type="ECO:0000259" key="2">
    <source>
        <dbReference type="PROSITE" id="PS50927"/>
    </source>
</evidence>
<dbReference type="AlphaFoldDB" id="A0A7C9HQK1"/>
<keyword evidence="4" id="KW-1185">Reference proteome</keyword>
<evidence type="ECO:0000313" key="3">
    <source>
        <dbReference type="EMBL" id="MVN86229.1"/>
    </source>
</evidence>
<comment type="caution">
    <text evidence="3">The sequence shown here is derived from an EMBL/GenBank/DDBJ whole genome shotgun (WGS) entry which is preliminary data.</text>
</comment>
<dbReference type="SUPFAM" id="SSF54001">
    <property type="entry name" value="Cysteine proteinases"/>
    <property type="match status" value="1"/>
</dbReference>
<evidence type="ECO:0000313" key="4">
    <source>
        <dbReference type="Proteomes" id="UP000483286"/>
    </source>
</evidence>
<protein>
    <recommendedName>
        <fullName evidence="2">Bulb-type lectin domain-containing protein</fullName>
    </recommendedName>
</protein>
<name>A0A7C9HQK1_9DEIO</name>
<sequence length="434" mass="45388">MLAGACALASCSQTAELPSASVSAAAPQPTLLSAQAISNRTDIVNRAKAWVAARVPYSQTTLRDGYRQDCSGLVSMAWGLSTAGTWGGPNTATLPGYADKIGYNDLLPGDAVNNPRTGNDGHVVLFVEWKTPNEVNKPNDRVFIAYEENGGAGKAIRSELTLRKLTNGRYTIVQYGGEYDLLRSKAVTSAPPSPLPTVTHSGNGDLTAGEGLMANGDSVLSNNGQYRLAMQADGNLVLYSASGSPRIIPTGTYGKPVHRLIMQSDGNLVIYGTGNQALWATNTSGRAGAWLAIEDGGALVLWHGSQVAWRSGPGGSPTPTPPPPTHNGDDLLTSGEGLSATDDCFHSSDGRYHLCLQSDGNLALYGPSGVLWTTNTAGRGHQLRMQADGNLVLLDAGGAKIWDTGTGGHPGAALAVQVDGNLVVYHNGNVIWQR</sequence>
<dbReference type="Gene3D" id="2.90.10.10">
    <property type="entry name" value="Bulb-type lectin domain"/>
    <property type="match status" value="4"/>
</dbReference>
<feature type="domain" description="Bulb-type lectin" evidence="2">
    <location>
        <begin position="329"/>
        <end position="434"/>
    </location>
</feature>
<gene>
    <name evidence="3" type="ORF">GO986_05570</name>
</gene>
<dbReference type="PROSITE" id="PS50927">
    <property type="entry name" value="BULB_LECTIN"/>
    <property type="match status" value="2"/>
</dbReference>
<evidence type="ECO:0000256" key="1">
    <source>
        <dbReference type="SAM" id="MobiDB-lite"/>
    </source>
</evidence>